<evidence type="ECO:0000313" key="3">
    <source>
        <dbReference type="Proteomes" id="UP000886595"/>
    </source>
</evidence>
<dbReference type="EMBL" id="JAAMPC010000016">
    <property type="protein sequence ID" value="KAG2252046.1"/>
    <property type="molecule type" value="Genomic_DNA"/>
</dbReference>
<sequence>MVSLRGSGSSSGSWANSDRIIATKRSRGLVGEDHGGSRTSPSSLDSLKEKVFNRYTIYSARLVMDLERFENYPWGESRLSYAELGASIGGPEADSPSPPILRLRGQRGANQ</sequence>
<organism evidence="2 3">
    <name type="scientific">Brassica carinata</name>
    <name type="common">Ethiopian mustard</name>
    <name type="synonym">Abyssinian cabbage</name>
    <dbReference type="NCBI Taxonomy" id="52824"/>
    <lineage>
        <taxon>Eukaryota</taxon>
        <taxon>Viridiplantae</taxon>
        <taxon>Streptophyta</taxon>
        <taxon>Embryophyta</taxon>
        <taxon>Tracheophyta</taxon>
        <taxon>Spermatophyta</taxon>
        <taxon>Magnoliopsida</taxon>
        <taxon>eudicotyledons</taxon>
        <taxon>Gunneridae</taxon>
        <taxon>Pentapetalae</taxon>
        <taxon>rosids</taxon>
        <taxon>malvids</taxon>
        <taxon>Brassicales</taxon>
        <taxon>Brassicaceae</taxon>
        <taxon>Brassiceae</taxon>
        <taxon>Brassica</taxon>
    </lineage>
</organism>
<gene>
    <name evidence="2" type="ORF">Bca52824_082182</name>
</gene>
<dbReference type="AlphaFoldDB" id="A0A8X7TSM0"/>
<evidence type="ECO:0000313" key="2">
    <source>
        <dbReference type="EMBL" id="KAG2252046.1"/>
    </source>
</evidence>
<evidence type="ECO:0000256" key="1">
    <source>
        <dbReference type="SAM" id="MobiDB-lite"/>
    </source>
</evidence>
<protein>
    <submittedName>
        <fullName evidence="2">Uncharacterized protein</fullName>
    </submittedName>
</protein>
<proteinExistence type="predicted"/>
<reference evidence="2 3" key="1">
    <citation type="submission" date="2020-02" db="EMBL/GenBank/DDBJ databases">
        <authorList>
            <person name="Ma Q."/>
            <person name="Huang Y."/>
            <person name="Song X."/>
            <person name="Pei D."/>
        </authorList>
    </citation>
    <scope>NUCLEOTIDE SEQUENCE [LARGE SCALE GENOMIC DNA]</scope>
    <source>
        <strain evidence="2">Sxm20200214</strain>
        <tissue evidence="2">Leaf</tissue>
    </source>
</reference>
<comment type="caution">
    <text evidence="2">The sequence shown here is derived from an EMBL/GenBank/DDBJ whole genome shotgun (WGS) entry which is preliminary data.</text>
</comment>
<name>A0A8X7TSM0_BRACI</name>
<keyword evidence="3" id="KW-1185">Reference proteome</keyword>
<feature type="region of interest" description="Disordered" evidence="1">
    <location>
        <begin position="86"/>
        <end position="111"/>
    </location>
</feature>
<dbReference type="Proteomes" id="UP000886595">
    <property type="component" value="Unassembled WGS sequence"/>
</dbReference>
<feature type="region of interest" description="Disordered" evidence="1">
    <location>
        <begin position="25"/>
        <end position="45"/>
    </location>
</feature>
<accession>A0A8X7TSM0</accession>